<evidence type="ECO:0000256" key="2">
    <source>
        <dbReference type="RuleBase" id="RU003860"/>
    </source>
</evidence>
<dbReference type="InterPro" id="IPR052275">
    <property type="entry name" value="Mt_Fe-S_assembly_factor"/>
</dbReference>
<evidence type="ECO:0008006" key="4">
    <source>
        <dbReference type="Google" id="ProtNLM"/>
    </source>
</evidence>
<name>A0A6B2LWG3_9EUKA</name>
<dbReference type="Gene3D" id="3.30.300.90">
    <property type="entry name" value="BolA-like"/>
    <property type="match status" value="1"/>
</dbReference>
<reference evidence="3" key="1">
    <citation type="journal article" date="2020" name="J. Eukaryot. Microbiol.">
        <title>De novo Sequencing, Assembly and Annotation of the Transcriptome for the Free-Living Testate Amoeba Arcella intermedia.</title>
        <authorList>
            <person name="Ribeiro G.M."/>
            <person name="Porfirio-Sousa A.L."/>
            <person name="Maurer-Alcala X.X."/>
            <person name="Katz L.A."/>
            <person name="Lahr D.J.G."/>
        </authorList>
    </citation>
    <scope>NUCLEOTIDE SEQUENCE</scope>
</reference>
<dbReference type="SUPFAM" id="SSF82657">
    <property type="entry name" value="BolA-like"/>
    <property type="match status" value="1"/>
</dbReference>
<evidence type="ECO:0000256" key="1">
    <source>
        <dbReference type="ARBA" id="ARBA00005578"/>
    </source>
</evidence>
<dbReference type="PANTHER" id="PTHR46188:SF1">
    <property type="entry name" value="BOLA-LIKE PROTEIN 3"/>
    <property type="match status" value="1"/>
</dbReference>
<accession>A0A6B2LWG3</accession>
<dbReference type="AlphaFoldDB" id="A0A6B2LWG3"/>
<comment type="similarity">
    <text evidence="1 2">Belongs to the BolA/IbaG family.</text>
</comment>
<evidence type="ECO:0000313" key="3">
    <source>
        <dbReference type="EMBL" id="NDV40916.1"/>
    </source>
</evidence>
<sequence>MNITDIRVQDQSGSGSFFNIYVESPDFKGLSLIKQHQLVNSVLQEEIKQVHGVSLKTVIPK</sequence>
<dbReference type="Pfam" id="PF01722">
    <property type="entry name" value="BolA"/>
    <property type="match status" value="1"/>
</dbReference>
<organism evidence="3">
    <name type="scientific">Arcella intermedia</name>
    <dbReference type="NCBI Taxonomy" id="1963864"/>
    <lineage>
        <taxon>Eukaryota</taxon>
        <taxon>Amoebozoa</taxon>
        <taxon>Tubulinea</taxon>
        <taxon>Elardia</taxon>
        <taxon>Arcellinida</taxon>
        <taxon>Sphaerothecina</taxon>
        <taxon>Arcellidae</taxon>
        <taxon>Arcella</taxon>
    </lineage>
</organism>
<dbReference type="PANTHER" id="PTHR46188">
    <property type="entry name" value="BOLA-LIKE PROTEIN 3"/>
    <property type="match status" value="1"/>
</dbReference>
<dbReference type="InterPro" id="IPR002634">
    <property type="entry name" value="BolA"/>
</dbReference>
<proteinExistence type="inferred from homology"/>
<dbReference type="InterPro" id="IPR036065">
    <property type="entry name" value="BolA-like_sf"/>
</dbReference>
<dbReference type="EMBL" id="GIBP01011947">
    <property type="protein sequence ID" value="NDV40916.1"/>
    <property type="molecule type" value="Transcribed_RNA"/>
</dbReference>
<protein>
    <recommendedName>
        <fullName evidence="4">BolA-like protein</fullName>
    </recommendedName>
</protein>
<dbReference type="GO" id="GO:0005759">
    <property type="term" value="C:mitochondrial matrix"/>
    <property type="evidence" value="ECO:0007669"/>
    <property type="project" value="TreeGrafter"/>
</dbReference>
<dbReference type="PIRSF" id="PIRSF003113">
    <property type="entry name" value="BolA"/>
    <property type="match status" value="1"/>
</dbReference>